<comment type="subunit">
    <text evidence="5">Interacts with FtsZ.</text>
</comment>
<evidence type="ECO:0000259" key="6">
    <source>
        <dbReference type="SMART" id="SM00842"/>
    </source>
</evidence>
<keyword evidence="1" id="KW-1003">Cell membrane</keyword>
<keyword evidence="2 5" id="KW-0132">Cell division</keyword>
<evidence type="ECO:0000313" key="9">
    <source>
        <dbReference type="Proteomes" id="UP000092508"/>
    </source>
</evidence>
<dbReference type="InterPro" id="IPR043129">
    <property type="entry name" value="ATPase_NBD"/>
</dbReference>
<dbReference type="EMBL" id="LZMZ01000009">
    <property type="protein sequence ID" value="OBX79913.1"/>
    <property type="molecule type" value="Genomic_DNA"/>
</dbReference>
<dbReference type="OrthoDB" id="9810567at2"/>
<dbReference type="EMBL" id="LZNA01000017">
    <property type="protein sequence ID" value="OBX83652.1"/>
    <property type="molecule type" value="Genomic_DNA"/>
</dbReference>
<organism evidence="8 10">
    <name type="scientific">Faucicola atlantae</name>
    <dbReference type="NCBI Taxonomy" id="34059"/>
    <lineage>
        <taxon>Bacteria</taxon>
        <taxon>Pseudomonadati</taxon>
        <taxon>Pseudomonadota</taxon>
        <taxon>Gammaproteobacteria</taxon>
        <taxon>Moraxellales</taxon>
        <taxon>Moraxellaceae</taxon>
        <taxon>Faucicola</taxon>
    </lineage>
</organism>
<evidence type="ECO:0000313" key="7">
    <source>
        <dbReference type="EMBL" id="OBX79913.1"/>
    </source>
</evidence>
<evidence type="ECO:0000256" key="3">
    <source>
        <dbReference type="ARBA" id="ARBA00023136"/>
    </source>
</evidence>
<dbReference type="PIRSF" id="PIRSF003101">
    <property type="entry name" value="FtsA"/>
    <property type="match status" value="1"/>
</dbReference>
<feature type="domain" description="SHS2" evidence="6">
    <location>
        <begin position="7"/>
        <end position="194"/>
    </location>
</feature>
<dbReference type="Pfam" id="PF02491">
    <property type="entry name" value="SHS2_FTSA"/>
    <property type="match status" value="1"/>
</dbReference>
<protein>
    <recommendedName>
        <fullName evidence="5">Cell division protein FtsA</fullName>
    </recommendedName>
</protein>
<evidence type="ECO:0000313" key="10">
    <source>
        <dbReference type="Proteomes" id="UP000092616"/>
    </source>
</evidence>
<dbReference type="InterPro" id="IPR050696">
    <property type="entry name" value="FtsA/MreB"/>
</dbReference>
<comment type="similarity">
    <text evidence="5">Belongs to the FtsA/MreB family.</text>
</comment>
<dbReference type="SUPFAM" id="SSF53067">
    <property type="entry name" value="Actin-like ATPase domain"/>
    <property type="match status" value="2"/>
</dbReference>
<dbReference type="InterPro" id="IPR003494">
    <property type="entry name" value="SHS2_FtsA"/>
</dbReference>
<keyword evidence="3" id="KW-0472">Membrane</keyword>
<keyword evidence="4 5" id="KW-0131">Cell cycle</keyword>
<evidence type="ECO:0000256" key="2">
    <source>
        <dbReference type="ARBA" id="ARBA00022618"/>
    </source>
</evidence>
<evidence type="ECO:0000256" key="1">
    <source>
        <dbReference type="ARBA" id="ARBA00022475"/>
    </source>
</evidence>
<dbReference type="RefSeq" id="WP_067235369.1">
    <property type="nucleotide sequence ID" value="NZ_CP171125.1"/>
</dbReference>
<evidence type="ECO:0000313" key="8">
    <source>
        <dbReference type="EMBL" id="OBX83652.1"/>
    </source>
</evidence>
<evidence type="ECO:0000256" key="5">
    <source>
        <dbReference type="PIRNR" id="PIRNR003101"/>
    </source>
</evidence>
<evidence type="ECO:0000256" key="4">
    <source>
        <dbReference type="ARBA" id="ARBA00023306"/>
    </source>
</evidence>
<dbReference type="Pfam" id="PF14450">
    <property type="entry name" value="FtsA"/>
    <property type="match status" value="1"/>
</dbReference>
<proteinExistence type="inferred from homology"/>
<dbReference type="NCBIfam" id="TIGR01174">
    <property type="entry name" value="ftsA"/>
    <property type="match status" value="1"/>
</dbReference>
<dbReference type="AlphaFoldDB" id="A0A1B8QJJ5"/>
<reference evidence="8 10" key="1">
    <citation type="submission" date="2016-06" db="EMBL/GenBank/DDBJ databases">
        <title>Draft genome of Moraxella atlantae CCUG 59586.</title>
        <authorList>
            <person name="Salva-Serra F."/>
            <person name="Engstrom-Jakobsson H."/>
            <person name="Thorell K."/>
            <person name="Gonzales-Siles L."/>
            <person name="Karlsson R."/>
            <person name="Boulund F."/>
            <person name="Engstrand L."/>
            <person name="Kristiansson E."/>
            <person name="Moore E."/>
        </authorList>
    </citation>
    <scope>NUCLEOTIDE SEQUENCE [LARGE SCALE GENOMIC DNA]</scope>
    <source>
        <strain evidence="8 10">CCUG 59586</strain>
    </source>
</reference>
<dbReference type="PANTHER" id="PTHR32432">
    <property type="entry name" value="CELL DIVISION PROTEIN FTSA-RELATED"/>
    <property type="match status" value="1"/>
</dbReference>
<dbReference type="Proteomes" id="UP000092508">
    <property type="component" value="Unassembled WGS sequence"/>
</dbReference>
<keyword evidence="10" id="KW-1185">Reference proteome</keyword>
<dbReference type="InterPro" id="IPR020823">
    <property type="entry name" value="Cell_div_FtsA"/>
</dbReference>
<dbReference type="GO" id="GO:0051301">
    <property type="term" value="P:cell division"/>
    <property type="evidence" value="ECO:0007669"/>
    <property type="project" value="UniProtKB-KW"/>
</dbReference>
<name>A0A1B8QJJ5_9GAMM</name>
<reference evidence="7 9" key="2">
    <citation type="submission" date="2016-06" db="EMBL/GenBank/DDBJ databases">
        <title>Draft genome of Moraxella atlantae CCUG 66109.</title>
        <authorList>
            <person name="Salva-Serra F."/>
            <person name="Engstrom-Jakobsson H."/>
            <person name="Thorell K."/>
            <person name="Gonzales-Siles L."/>
            <person name="Karlsson R."/>
            <person name="Boulund F."/>
            <person name="Engstrand L."/>
            <person name="Kristiansson E."/>
            <person name="Moore E."/>
        </authorList>
    </citation>
    <scope>NUCLEOTIDE SEQUENCE [LARGE SCALE GENOMIC DNA]</scope>
    <source>
        <strain evidence="7 9">CCUG 66109</strain>
    </source>
</reference>
<accession>A0A1B8QJJ5</accession>
<dbReference type="GO" id="GO:0032153">
    <property type="term" value="C:cell division site"/>
    <property type="evidence" value="ECO:0007669"/>
    <property type="project" value="TreeGrafter"/>
</dbReference>
<comment type="caution">
    <text evidence="8">The sequence shown here is derived from an EMBL/GenBank/DDBJ whole genome shotgun (WGS) entry which is preliminary data.</text>
</comment>
<dbReference type="Gene3D" id="3.30.420.40">
    <property type="match status" value="1"/>
</dbReference>
<dbReference type="SMART" id="SM00842">
    <property type="entry name" value="FtsA"/>
    <property type="match status" value="1"/>
</dbReference>
<gene>
    <name evidence="8" type="ORF">A9306_05155</name>
    <name evidence="7" type="ORF">A9308_04655</name>
</gene>
<dbReference type="PANTHER" id="PTHR32432:SF4">
    <property type="entry name" value="CELL DIVISION PROTEIN FTSA"/>
    <property type="match status" value="1"/>
</dbReference>
<sequence length="427" mass="48154">MKKPDTLVVIHLTATAIHTVIGQVYSASDIRIIGIGSVKSYDFYQGTIRHRERLKSAIKQSMQEAEDMSNCRINSVWLSFATPDLQSLNSVGEVAIHHDTIQAKDVVTALTQVKQQHVRDDMYLMHYTQQGIALDDDDQMINDAIGMQAKRMTVLYHLMMMPVRGRQNLQQLLQECDVKIDQMLFDAVSSAEYCLLADEKYHGVCLIDIGYASTSVCVYREHKLVYTHCFAEGGHDATLDISMLLDVTIAEAELIKKNQANVDRHGIDASAFFTVKRTQFDDEKAINMQQLHNIVHARYAKLLGDIKRSLDDAGLSDFLQQGYVLTGGGSDMRGLLPLAKQVFANKVHKANTNSAISPYAPFSDSDEKLRDLVTLIEQRKFQTAFGTLLYSQSEDFLHSEKASPDALKQPALQRHMQQMGNFLRRFF</sequence>
<dbReference type="GO" id="GO:0009898">
    <property type="term" value="C:cytoplasmic side of plasma membrane"/>
    <property type="evidence" value="ECO:0007669"/>
    <property type="project" value="TreeGrafter"/>
</dbReference>
<comment type="function">
    <text evidence="5">Cell division protein that is involved in the assembly of the Z ring. May serve as a membrane anchor for the Z ring.</text>
</comment>
<dbReference type="STRING" id="34059.A9308_04655"/>
<dbReference type="Proteomes" id="UP000092616">
    <property type="component" value="Unassembled WGS sequence"/>
</dbReference>